<proteinExistence type="predicted"/>
<organism evidence="1 2">
    <name type="scientific">Imbroritus primus</name>
    <dbReference type="NCBI Taxonomy" id="3058603"/>
    <lineage>
        <taxon>Bacteria</taxon>
        <taxon>Pseudomonadati</taxon>
        <taxon>Pseudomonadota</taxon>
        <taxon>Betaproteobacteria</taxon>
        <taxon>Burkholderiales</taxon>
        <taxon>Burkholderiaceae</taxon>
        <taxon>Imbroritus</taxon>
    </lineage>
</organism>
<sequence length="447" mass="48994">MKPVIALVGRPNVGKSTLFNRLTRSRDALVADLPGLTRDRHYGEGRIGERPFIVIDTGGFEPVAKDGIMAEMAKQTRQAVVEADTVVFIVDGRLGLAPQDRVIADYLRKTGRQVMLVVNKAEGMKYSSVTADFYELGLGDPLVISAAHGDGVAELVDEAIDLAIQQKPELAEEPDDGTQGIKIAIVGRPNVGKSTLVNALIGEDRVIAFDMPGTTRDAIYVPFERGGKPYTLIDTAGLRKRGKVFEAIEKFSVVKTLQSIADANVVVLLLDARQDVSEQDAHIAGFIVESGRALVVGVNKWDGLDGHTRDRIKADMERKLKFLSFANFHFISAVERTGIGPLMKSIDAAYAAAMVKLSTPRLTRVMMEAVEFQQPRRAGVSRPKLRYAHQGGSNPPIIIIHGNALSAIPDTYKRYLEGRFRAAFQLKGTPLRIEFRTNKNPYSDSKD</sequence>
<dbReference type="EMBL" id="AKCV02000023">
    <property type="protein sequence ID" value="TMS57456.1"/>
    <property type="molecule type" value="Genomic_DNA"/>
</dbReference>
<name>A0ACD3SMQ5_9BURK</name>
<evidence type="ECO:0000313" key="1">
    <source>
        <dbReference type="EMBL" id="TMS57456.1"/>
    </source>
</evidence>
<protein>
    <submittedName>
        <fullName evidence="1">Ribosome biogenesis GTPase Der</fullName>
    </submittedName>
</protein>
<accession>A0ACD3SMQ5</accession>
<evidence type="ECO:0000313" key="2">
    <source>
        <dbReference type="Proteomes" id="UP000004277"/>
    </source>
</evidence>
<keyword evidence="2" id="KW-1185">Reference proteome</keyword>
<reference evidence="1" key="1">
    <citation type="submission" date="2019-05" db="EMBL/GenBank/DDBJ databases">
        <title>Revised genome assembly of Burkholderiaceae (previously Ralstonia) sp. PBA.</title>
        <authorList>
            <person name="Gan H.M."/>
        </authorList>
    </citation>
    <scope>NUCLEOTIDE SEQUENCE</scope>
    <source>
        <strain evidence="1">PBA</strain>
    </source>
</reference>
<gene>
    <name evidence="1" type="ORF">MW7_012700</name>
</gene>
<dbReference type="Proteomes" id="UP000004277">
    <property type="component" value="Unassembled WGS sequence"/>
</dbReference>
<comment type="caution">
    <text evidence="1">The sequence shown here is derived from an EMBL/GenBank/DDBJ whole genome shotgun (WGS) entry which is preliminary data.</text>
</comment>